<organism evidence="1 2">
    <name type="scientific">Rouxiella badensis</name>
    <dbReference type="NCBI Taxonomy" id="1646377"/>
    <lineage>
        <taxon>Bacteria</taxon>
        <taxon>Pseudomonadati</taxon>
        <taxon>Pseudomonadota</taxon>
        <taxon>Gammaproteobacteria</taxon>
        <taxon>Enterobacterales</taxon>
        <taxon>Yersiniaceae</taxon>
        <taxon>Rouxiella</taxon>
    </lineage>
</organism>
<evidence type="ECO:0008006" key="3">
    <source>
        <dbReference type="Google" id="ProtNLM"/>
    </source>
</evidence>
<dbReference type="RefSeq" id="WP_084913183.1">
    <property type="nucleotide sequence ID" value="NZ_MRWE01000043.1"/>
</dbReference>
<dbReference type="STRING" id="1646377.BS640_19660"/>
<dbReference type="EMBL" id="MRWE01000043">
    <property type="protein sequence ID" value="ORJ23756.1"/>
    <property type="molecule type" value="Genomic_DNA"/>
</dbReference>
<keyword evidence="2" id="KW-1185">Reference proteome</keyword>
<gene>
    <name evidence="1" type="ORF">BS640_19660</name>
</gene>
<evidence type="ECO:0000313" key="2">
    <source>
        <dbReference type="Proteomes" id="UP000192536"/>
    </source>
</evidence>
<proteinExistence type="predicted"/>
<sequence>MADPSEILNVIAAQVAAIVYPNGTGSPSVTGTVVSIYAGWPVHSVLDTDIQAGITHISVYPMEGEQKIPTALGRPYRAVDCGDPSVIATVSGTAVTLSGTVSTPQNLYFLVDGSGYHYSVQSGDTLTSIATAITTLIPNASNVEEVISLPQATQIVARVGGVGTEARELRRQAKEYRITVWAPTRLLRDTLGGALDEGLSINSSLQLLDNLPAFMIYARSMYSQNTQIYRRDMVFSVNYATSQTLSAPQVVAPVMSINDHTQTL</sequence>
<name>A0A1X0WAF9_9GAMM</name>
<reference evidence="1 2" key="1">
    <citation type="journal article" date="2017" name="Int. J. Syst. Evol. Microbiol.">
        <title>Rouxiella badensis sp. nov. and Rouxiella silvae sp. nov. isolated from peat bog soil in Germany and emendation of the genus description.</title>
        <authorList>
            <person name="Le Fleche-Mateos A."/>
            <person name="Kugler J.H."/>
            <person name="Hansen S.H."/>
            <person name="Syldatk C."/>
            <person name="Hausmann R."/>
            <person name="Lomprez F."/>
            <person name="Vandenbogaert M."/>
            <person name="Manuguerra J.C."/>
            <person name="Grimont P.A."/>
        </authorList>
    </citation>
    <scope>NUCLEOTIDE SEQUENCE [LARGE SCALE GENOMIC DNA]</scope>
    <source>
        <strain evidence="1 2">DSM 100043</strain>
    </source>
</reference>
<evidence type="ECO:0000313" key="1">
    <source>
        <dbReference type="EMBL" id="ORJ23756.1"/>
    </source>
</evidence>
<dbReference type="Proteomes" id="UP000192536">
    <property type="component" value="Unassembled WGS sequence"/>
</dbReference>
<comment type="caution">
    <text evidence="1">The sequence shown here is derived from an EMBL/GenBank/DDBJ whole genome shotgun (WGS) entry which is preliminary data.</text>
</comment>
<dbReference type="AlphaFoldDB" id="A0A1X0WAF9"/>
<protein>
    <recommendedName>
        <fullName evidence="3">LysM domain-containing protein</fullName>
    </recommendedName>
</protein>
<accession>A0A1X0WAF9</accession>